<feature type="signal peptide" evidence="1">
    <location>
        <begin position="1"/>
        <end position="24"/>
    </location>
</feature>
<dbReference type="AlphaFoldDB" id="A0AAE0M371"/>
<gene>
    <name evidence="2" type="ORF">B0T19DRAFT_291561</name>
</gene>
<dbReference type="EMBL" id="JAUEPO010000007">
    <property type="protein sequence ID" value="KAK3317420.1"/>
    <property type="molecule type" value="Genomic_DNA"/>
</dbReference>
<keyword evidence="1" id="KW-0732">Signal</keyword>
<keyword evidence="3" id="KW-1185">Reference proteome</keyword>
<evidence type="ECO:0000256" key="1">
    <source>
        <dbReference type="SAM" id="SignalP"/>
    </source>
</evidence>
<comment type="caution">
    <text evidence="2">The sequence shown here is derived from an EMBL/GenBank/DDBJ whole genome shotgun (WGS) entry which is preliminary data.</text>
</comment>
<accession>A0AAE0M371</accession>
<sequence length="307" mass="33021">MIKFQLMAPSLSLTILFLVGIVSGVELKDLFTIQPGVTHGGCDARLSVLDDWHQEAIESLDSAIQAAVKYSEKSDTGKRVRKAMFSFFKITDSPGGAASIAAAKEVENNLFEVQRWFNGFLQSSIKAADTFLFCDSDFLVLKDPAVDKALDYQGNGIIVNGNPITISQVPEYANDLKGGDVPWWSGDRTSVNGYYFTTPDSGGRFCNSKNLGLTATLSSLKQGASGAQPVGTLVQDVVMCPYAFTRRVPDSYAKASAAIKAGTSLQAAVPKSATLLHEGFHVVHGTDFLQGDSEICKQPSSNKALKY</sequence>
<evidence type="ECO:0000313" key="2">
    <source>
        <dbReference type="EMBL" id="KAK3317420.1"/>
    </source>
</evidence>
<reference evidence="2" key="2">
    <citation type="submission" date="2023-06" db="EMBL/GenBank/DDBJ databases">
        <authorList>
            <consortium name="Lawrence Berkeley National Laboratory"/>
            <person name="Haridas S."/>
            <person name="Hensen N."/>
            <person name="Bonometti L."/>
            <person name="Westerberg I."/>
            <person name="Brannstrom I.O."/>
            <person name="Guillou S."/>
            <person name="Cros-Aarteil S."/>
            <person name="Calhoun S."/>
            <person name="Kuo A."/>
            <person name="Mondo S."/>
            <person name="Pangilinan J."/>
            <person name="Riley R."/>
            <person name="Labutti K."/>
            <person name="Andreopoulos B."/>
            <person name="Lipzen A."/>
            <person name="Chen C."/>
            <person name="Yanf M."/>
            <person name="Daum C."/>
            <person name="Ng V."/>
            <person name="Clum A."/>
            <person name="Steindorff A."/>
            <person name="Ohm R."/>
            <person name="Martin F."/>
            <person name="Silar P."/>
            <person name="Natvig D."/>
            <person name="Lalanne C."/>
            <person name="Gautier V."/>
            <person name="Ament-Velasquez S.L."/>
            <person name="Kruys A."/>
            <person name="Hutchinson M.I."/>
            <person name="Powell A.J."/>
            <person name="Barry K."/>
            <person name="Miller A.N."/>
            <person name="Grigoriev I.V."/>
            <person name="Debuchy R."/>
            <person name="Gladieux P."/>
            <person name="Thoren M.H."/>
            <person name="Johannesson H."/>
        </authorList>
    </citation>
    <scope>NUCLEOTIDE SEQUENCE</scope>
    <source>
        <strain evidence="2">SMH4131-1</strain>
    </source>
</reference>
<proteinExistence type="predicted"/>
<dbReference type="Proteomes" id="UP001286456">
    <property type="component" value="Unassembled WGS sequence"/>
</dbReference>
<evidence type="ECO:0000313" key="3">
    <source>
        <dbReference type="Proteomes" id="UP001286456"/>
    </source>
</evidence>
<organism evidence="2 3">
    <name type="scientific">Cercophora scortea</name>
    <dbReference type="NCBI Taxonomy" id="314031"/>
    <lineage>
        <taxon>Eukaryota</taxon>
        <taxon>Fungi</taxon>
        <taxon>Dikarya</taxon>
        <taxon>Ascomycota</taxon>
        <taxon>Pezizomycotina</taxon>
        <taxon>Sordariomycetes</taxon>
        <taxon>Sordariomycetidae</taxon>
        <taxon>Sordariales</taxon>
        <taxon>Lasiosphaeriaceae</taxon>
        <taxon>Cercophora</taxon>
    </lineage>
</organism>
<feature type="chain" id="PRO_5041913378" evidence="1">
    <location>
        <begin position="25"/>
        <end position="307"/>
    </location>
</feature>
<protein>
    <submittedName>
        <fullName evidence="2">Uncharacterized protein</fullName>
    </submittedName>
</protein>
<reference evidence="2" key="1">
    <citation type="journal article" date="2023" name="Mol. Phylogenet. Evol.">
        <title>Genome-scale phylogeny and comparative genomics of the fungal order Sordariales.</title>
        <authorList>
            <person name="Hensen N."/>
            <person name="Bonometti L."/>
            <person name="Westerberg I."/>
            <person name="Brannstrom I.O."/>
            <person name="Guillou S."/>
            <person name="Cros-Aarteil S."/>
            <person name="Calhoun S."/>
            <person name="Haridas S."/>
            <person name="Kuo A."/>
            <person name="Mondo S."/>
            <person name="Pangilinan J."/>
            <person name="Riley R."/>
            <person name="LaButti K."/>
            <person name="Andreopoulos B."/>
            <person name="Lipzen A."/>
            <person name="Chen C."/>
            <person name="Yan M."/>
            <person name="Daum C."/>
            <person name="Ng V."/>
            <person name="Clum A."/>
            <person name="Steindorff A."/>
            <person name="Ohm R.A."/>
            <person name="Martin F."/>
            <person name="Silar P."/>
            <person name="Natvig D.O."/>
            <person name="Lalanne C."/>
            <person name="Gautier V."/>
            <person name="Ament-Velasquez S.L."/>
            <person name="Kruys A."/>
            <person name="Hutchinson M.I."/>
            <person name="Powell A.J."/>
            <person name="Barry K."/>
            <person name="Miller A.N."/>
            <person name="Grigoriev I.V."/>
            <person name="Debuchy R."/>
            <person name="Gladieux P."/>
            <person name="Hiltunen Thoren M."/>
            <person name="Johannesson H."/>
        </authorList>
    </citation>
    <scope>NUCLEOTIDE SEQUENCE</scope>
    <source>
        <strain evidence="2">SMH4131-1</strain>
    </source>
</reference>
<name>A0AAE0M371_9PEZI</name>